<reference evidence="1 2" key="1">
    <citation type="submission" date="2018-03" db="EMBL/GenBank/DDBJ databases">
        <title>Pantoea intestinalis SRCM103226 isolated form the mealworm.</title>
        <authorList>
            <person name="Jeong D.-Y."/>
            <person name="Kim J.W."/>
        </authorList>
    </citation>
    <scope>NUCLEOTIDE SEQUENCE [LARGE SCALE GENOMIC DNA]</scope>
    <source>
        <strain evidence="1 2">SRCM103226</strain>
    </source>
</reference>
<name>A0A6P1Q2V3_9GAMM</name>
<dbReference type="AlphaFoldDB" id="A0A6P1Q2V3"/>
<evidence type="ECO:0000313" key="1">
    <source>
        <dbReference type="EMBL" id="QHM72487.1"/>
    </source>
</evidence>
<dbReference type="EMBL" id="CP028271">
    <property type="protein sequence ID" value="QHM72487.1"/>
    <property type="molecule type" value="Genomic_DNA"/>
</dbReference>
<organism evidence="1 2">
    <name type="scientific">Mixta intestinalis</name>
    <dbReference type="NCBI Taxonomy" id="1615494"/>
    <lineage>
        <taxon>Bacteria</taxon>
        <taxon>Pseudomonadati</taxon>
        <taxon>Pseudomonadota</taxon>
        <taxon>Gammaproteobacteria</taxon>
        <taxon>Enterobacterales</taxon>
        <taxon>Erwiniaceae</taxon>
        <taxon>Mixta</taxon>
    </lineage>
</organism>
<keyword evidence="2" id="KW-1185">Reference proteome</keyword>
<evidence type="ECO:0000313" key="2">
    <source>
        <dbReference type="Proteomes" id="UP000464053"/>
    </source>
</evidence>
<dbReference type="Proteomes" id="UP000464053">
    <property type="component" value="Chromosome"/>
</dbReference>
<dbReference type="RefSeq" id="WP_160622359.1">
    <property type="nucleotide sequence ID" value="NZ_CP028271.1"/>
</dbReference>
<protein>
    <submittedName>
        <fullName evidence="1">Uncharacterized protein</fullName>
    </submittedName>
</protein>
<sequence length="101" mass="11664">MISALLNRWRLIKAAGPPGKNTFFRAAIKHYGRRVKEIIDLSLPAIKKAVFQGKTWAKQYRGEAIRLIARILVRIIAERTRTWPVIRAIAEKSGRLMEKLR</sequence>
<dbReference type="KEGG" id="mint:C7M51_02800"/>
<dbReference type="OrthoDB" id="9982663at2"/>
<proteinExistence type="predicted"/>
<accession>A0A6P1Q2V3</accession>
<gene>
    <name evidence="1" type="ORF">C7M51_02800</name>
</gene>